<evidence type="ECO:0000313" key="17">
    <source>
        <dbReference type="EMBL" id="SZD70983.1"/>
    </source>
</evidence>
<evidence type="ECO:0000256" key="7">
    <source>
        <dbReference type="ARBA" id="ARBA00022989"/>
    </source>
</evidence>
<evidence type="ECO:0000256" key="11">
    <source>
        <dbReference type="ARBA" id="ARBA00038053"/>
    </source>
</evidence>
<evidence type="ECO:0000256" key="6">
    <source>
        <dbReference type="ARBA" id="ARBA00022984"/>
    </source>
</evidence>
<keyword evidence="17" id="KW-0131">Cell cycle</keyword>
<feature type="transmembrane region" description="Helical" evidence="16">
    <location>
        <begin position="49"/>
        <end position="66"/>
    </location>
</feature>
<evidence type="ECO:0000256" key="8">
    <source>
        <dbReference type="ARBA" id="ARBA00023136"/>
    </source>
</evidence>
<feature type="transmembrane region" description="Helical" evidence="16">
    <location>
        <begin position="170"/>
        <end position="187"/>
    </location>
</feature>
<dbReference type="InterPro" id="IPR001182">
    <property type="entry name" value="FtsW/RodA"/>
</dbReference>
<keyword evidence="6" id="KW-0573">Peptidoglycan synthesis</keyword>
<dbReference type="OrthoDB" id="9812661at2"/>
<evidence type="ECO:0000256" key="16">
    <source>
        <dbReference type="SAM" id="Phobius"/>
    </source>
</evidence>
<evidence type="ECO:0000256" key="12">
    <source>
        <dbReference type="ARBA" id="ARBA00041185"/>
    </source>
</evidence>
<sequence>MNWLNKIFLGDKYLIAFIMLLAIFSLLPGFSASSSIEYAAQTGTVWGQFGKQVAFLVIGLVILFSMQRIDYRYFGGFAILGLPFIVLLLILTLLQGTSIDGANASRWLKLPGIPLSIQTSTLASVVLMVYVARYLTKIRNKKIEFKQTILPLFIPIFVIVGLIFPANGSTAIILFAMVMMLLFLGGFPIPYLVGIGTIILVGAGLFIFAALNYGDQFPNSRVHTWKNRIERFQKPASNSLESWQETNAKAAIVEGGITGKGPGKSAIKHTLPQASSDFIYAVIIEEYGLIGGVSLLFLFLLILFRIIIIGTKIHTYFGSLLAFAIGIPIVFQALINMGVAVGLFPTTGQPLPMISFGGTSLWITCLSFGILLSISRQILPKEEIQKEEKIKSEADLQDIA</sequence>
<evidence type="ECO:0000256" key="3">
    <source>
        <dbReference type="ARBA" id="ARBA00022679"/>
    </source>
</evidence>
<accession>A0A383TVX4</accession>
<gene>
    <name evidence="17" type="primary">ftsW</name>
    <name evidence="17" type="ORF">SAMEA104719789_00074</name>
</gene>
<feature type="transmembrane region" description="Helical" evidence="16">
    <location>
        <begin position="73"/>
        <end position="95"/>
    </location>
</feature>
<evidence type="ECO:0000256" key="5">
    <source>
        <dbReference type="ARBA" id="ARBA00022960"/>
    </source>
</evidence>
<feature type="transmembrane region" description="Helical" evidence="16">
    <location>
        <begin position="192"/>
        <end position="211"/>
    </location>
</feature>
<dbReference type="EMBL" id="UNSC01000001">
    <property type="protein sequence ID" value="SZD70983.1"/>
    <property type="molecule type" value="Genomic_DNA"/>
</dbReference>
<evidence type="ECO:0000256" key="9">
    <source>
        <dbReference type="ARBA" id="ARBA00032370"/>
    </source>
</evidence>
<reference evidence="17 18" key="1">
    <citation type="submission" date="2018-09" db="EMBL/GenBank/DDBJ databases">
        <authorList>
            <consortium name="Pathogen Informatics"/>
        </authorList>
    </citation>
    <scope>NUCLEOTIDE SEQUENCE [LARGE SCALE GENOMIC DNA]</scope>
    <source>
        <strain evidence="17 18">OH-22767</strain>
    </source>
</reference>
<evidence type="ECO:0000256" key="2">
    <source>
        <dbReference type="ARBA" id="ARBA00022676"/>
    </source>
</evidence>
<feature type="transmembrane region" description="Helical" evidence="16">
    <location>
        <begin position="115"/>
        <end position="136"/>
    </location>
</feature>
<dbReference type="RefSeq" id="WP_119058698.1">
    <property type="nucleotide sequence ID" value="NZ_OX579588.1"/>
</dbReference>
<dbReference type="GO" id="GO:0051301">
    <property type="term" value="P:cell division"/>
    <property type="evidence" value="ECO:0007669"/>
    <property type="project" value="UniProtKB-KW"/>
</dbReference>
<evidence type="ECO:0000256" key="15">
    <source>
        <dbReference type="ARBA" id="ARBA00049902"/>
    </source>
</evidence>
<evidence type="ECO:0000256" key="14">
    <source>
        <dbReference type="ARBA" id="ARBA00044770"/>
    </source>
</evidence>
<keyword evidence="18" id="KW-1185">Reference proteome</keyword>
<dbReference type="GO" id="GO:0015648">
    <property type="term" value="F:lipid-linked peptidoglycan transporter activity"/>
    <property type="evidence" value="ECO:0007669"/>
    <property type="project" value="TreeGrafter"/>
</dbReference>
<dbReference type="Proteomes" id="UP000262142">
    <property type="component" value="Unassembled WGS sequence"/>
</dbReference>
<dbReference type="GO" id="GO:0009252">
    <property type="term" value="P:peptidoglycan biosynthetic process"/>
    <property type="evidence" value="ECO:0007669"/>
    <property type="project" value="UniProtKB-KW"/>
</dbReference>
<keyword evidence="3" id="KW-0808">Transferase</keyword>
<dbReference type="PANTHER" id="PTHR30474:SF2">
    <property type="entry name" value="PEPTIDOGLYCAN GLYCOSYLTRANSFERASE FTSW-RELATED"/>
    <property type="match status" value="1"/>
</dbReference>
<dbReference type="GO" id="GO:0008955">
    <property type="term" value="F:peptidoglycan glycosyltransferase activity"/>
    <property type="evidence" value="ECO:0007669"/>
    <property type="project" value="UniProtKB-EC"/>
</dbReference>
<comment type="similarity">
    <text evidence="11">Belongs to the SEDS family. FtsW subfamily.</text>
</comment>
<dbReference type="GO" id="GO:0032153">
    <property type="term" value="C:cell division site"/>
    <property type="evidence" value="ECO:0007669"/>
    <property type="project" value="TreeGrafter"/>
</dbReference>
<evidence type="ECO:0000313" key="18">
    <source>
        <dbReference type="Proteomes" id="UP000262142"/>
    </source>
</evidence>
<keyword evidence="17" id="KW-0132">Cell division</keyword>
<keyword evidence="8 16" id="KW-0472">Membrane</keyword>
<name>A0A383TVX4_9FLAO</name>
<keyword evidence="5" id="KW-0133">Cell shape</keyword>
<dbReference type="Pfam" id="PF01098">
    <property type="entry name" value="FTSW_RODA_SPOVE"/>
    <property type="match status" value="1"/>
</dbReference>
<evidence type="ECO:0000256" key="13">
    <source>
        <dbReference type="ARBA" id="ARBA00041418"/>
    </source>
</evidence>
<feature type="transmembrane region" description="Helical" evidence="16">
    <location>
        <begin position="148"/>
        <end position="164"/>
    </location>
</feature>
<feature type="transmembrane region" description="Helical" evidence="16">
    <location>
        <begin position="287"/>
        <end position="308"/>
    </location>
</feature>
<comment type="subcellular location">
    <subcellularLocation>
        <location evidence="1">Membrane</location>
        <topology evidence="1">Multi-pass membrane protein</topology>
    </subcellularLocation>
</comment>
<keyword evidence="2" id="KW-0328">Glycosyltransferase</keyword>
<dbReference type="AlphaFoldDB" id="A0A383TVX4"/>
<evidence type="ECO:0000256" key="4">
    <source>
        <dbReference type="ARBA" id="ARBA00022692"/>
    </source>
</evidence>
<evidence type="ECO:0000256" key="1">
    <source>
        <dbReference type="ARBA" id="ARBA00004141"/>
    </source>
</evidence>
<feature type="transmembrane region" description="Helical" evidence="16">
    <location>
        <begin position="320"/>
        <end position="341"/>
    </location>
</feature>
<dbReference type="GO" id="GO:0008360">
    <property type="term" value="P:regulation of cell shape"/>
    <property type="evidence" value="ECO:0007669"/>
    <property type="project" value="UniProtKB-KW"/>
</dbReference>
<comment type="catalytic activity">
    <reaction evidence="15">
        <text>[GlcNAc-(1-&gt;4)-Mur2Ac(oyl-L-Ala-gamma-D-Glu-L-Lys-D-Ala-D-Ala)](n)-di-trans,octa-cis-undecaprenyl diphosphate + beta-D-GlcNAc-(1-&gt;4)-Mur2Ac(oyl-L-Ala-gamma-D-Glu-L-Lys-D-Ala-D-Ala)-di-trans,octa-cis-undecaprenyl diphosphate = [GlcNAc-(1-&gt;4)-Mur2Ac(oyl-L-Ala-gamma-D-Glu-L-Lys-D-Ala-D-Ala)](n+1)-di-trans,octa-cis-undecaprenyl diphosphate + di-trans,octa-cis-undecaprenyl diphosphate + H(+)</text>
        <dbReference type="Rhea" id="RHEA:23708"/>
        <dbReference type="Rhea" id="RHEA-COMP:9602"/>
        <dbReference type="Rhea" id="RHEA-COMP:9603"/>
        <dbReference type="ChEBI" id="CHEBI:15378"/>
        <dbReference type="ChEBI" id="CHEBI:58405"/>
        <dbReference type="ChEBI" id="CHEBI:60033"/>
        <dbReference type="ChEBI" id="CHEBI:78435"/>
        <dbReference type="EC" id="2.4.99.28"/>
    </reaction>
</comment>
<organism evidence="17 18">
    <name type="scientific">Candidatus Ornithobacterium hominis</name>
    <dbReference type="NCBI Taxonomy" id="2497989"/>
    <lineage>
        <taxon>Bacteria</taxon>
        <taxon>Pseudomonadati</taxon>
        <taxon>Bacteroidota</taxon>
        <taxon>Flavobacteriia</taxon>
        <taxon>Flavobacteriales</taxon>
        <taxon>Weeksellaceae</taxon>
        <taxon>Ornithobacterium</taxon>
    </lineage>
</organism>
<feature type="transmembrane region" description="Helical" evidence="16">
    <location>
        <begin position="353"/>
        <end position="374"/>
    </location>
</feature>
<keyword evidence="7 16" id="KW-1133">Transmembrane helix</keyword>
<dbReference type="GO" id="GO:0005886">
    <property type="term" value="C:plasma membrane"/>
    <property type="evidence" value="ECO:0007669"/>
    <property type="project" value="TreeGrafter"/>
</dbReference>
<evidence type="ECO:0000256" key="10">
    <source>
        <dbReference type="ARBA" id="ARBA00033270"/>
    </source>
</evidence>
<proteinExistence type="inferred from homology"/>
<dbReference type="EC" id="2.4.99.28" evidence="14"/>
<dbReference type="PANTHER" id="PTHR30474">
    <property type="entry name" value="CELL CYCLE PROTEIN"/>
    <property type="match status" value="1"/>
</dbReference>
<protein>
    <recommendedName>
        <fullName evidence="12">Probable peptidoglycan glycosyltransferase FtsW</fullName>
        <ecNumber evidence="14">2.4.99.28</ecNumber>
    </recommendedName>
    <alternativeName>
        <fullName evidence="13">Cell division protein FtsW</fullName>
    </alternativeName>
    <alternativeName>
        <fullName evidence="10">Cell wall polymerase</fullName>
    </alternativeName>
    <alternativeName>
        <fullName evidence="9">Peptidoglycan polymerase</fullName>
    </alternativeName>
</protein>
<keyword evidence="4 16" id="KW-0812">Transmembrane</keyword>